<reference evidence="2 3" key="1">
    <citation type="submission" date="2017-02" db="EMBL/GenBank/DDBJ databases">
        <authorList>
            <person name="Peterson S.W."/>
        </authorList>
    </citation>
    <scope>NUCLEOTIDE SEQUENCE [LARGE SCALE GENOMIC DNA]</scope>
    <source>
        <strain evidence="2 3">ATCC 51222</strain>
    </source>
</reference>
<dbReference type="EMBL" id="FUWW01000005">
    <property type="protein sequence ID" value="SJZ46808.1"/>
    <property type="molecule type" value="Genomic_DNA"/>
</dbReference>
<keyword evidence="1" id="KW-1133">Transmembrane helix</keyword>
<dbReference type="AlphaFoldDB" id="A0A1T4KWU1"/>
<keyword evidence="3" id="KW-1185">Reference proteome</keyword>
<proteinExistence type="predicted"/>
<dbReference type="RefSeq" id="WP_078768146.1">
    <property type="nucleotide sequence ID" value="NZ_FUWW01000005.1"/>
</dbReference>
<keyword evidence="1" id="KW-0472">Membrane</keyword>
<keyword evidence="1" id="KW-0812">Transmembrane</keyword>
<name>A0A1T4KWU1_9FIRM</name>
<evidence type="ECO:0000256" key="1">
    <source>
        <dbReference type="SAM" id="Phobius"/>
    </source>
</evidence>
<accession>A0A1T4KWU1</accession>
<dbReference type="Proteomes" id="UP000190657">
    <property type="component" value="Unassembled WGS sequence"/>
</dbReference>
<organism evidence="2 3">
    <name type="scientific">Eubacterium coprostanoligenes</name>
    <dbReference type="NCBI Taxonomy" id="290054"/>
    <lineage>
        <taxon>Bacteria</taxon>
        <taxon>Bacillati</taxon>
        <taxon>Bacillota</taxon>
        <taxon>Clostridia</taxon>
        <taxon>Eubacteriales</taxon>
        <taxon>Eubacteriaceae</taxon>
        <taxon>Eubacterium</taxon>
    </lineage>
</organism>
<protein>
    <submittedName>
        <fullName evidence="2">Uncharacterized protein</fullName>
    </submittedName>
</protein>
<feature type="transmembrane region" description="Helical" evidence="1">
    <location>
        <begin position="7"/>
        <end position="29"/>
    </location>
</feature>
<gene>
    <name evidence="2" type="ORF">SAMN02745114_00653</name>
</gene>
<feature type="transmembrane region" description="Helical" evidence="1">
    <location>
        <begin position="78"/>
        <end position="98"/>
    </location>
</feature>
<sequence>MKNKKSTVLFAVFAIILFVIAGITTGVAIKSGNDYKGTVAAYKLYQKSEFKLGGVSLSAQTDSAKKQADEYKNNFKKFFAISILLYVALVVMLVLLYLNVVKASEIENETKKQE</sequence>
<evidence type="ECO:0000313" key="2">
    <source>
        <dbReference type="EMBL" id="SJZ46808.1"/>
    </source>
</evidence>
<evidence type="ECO:0000313" key="3">
    <source>
        <dbReference type="Proteomes" id="UP000190657"/>
    </source>
</evidence>